<dbReference type="EMBL" id="JANGAC010000005">
    <property type="protein sequence ID" value="MCQ4923099.1"/>
    <property type="molecule type" value="Genomic_DNA"/>
</dbReference>
<reference evidence="3 4" key="1">
    <citation type="submission" date="2022-06" db="EMBL/GenBank/DDBJ databases">
        <title>Isolation of gut microbiota from human fecal samples.</title>
        <authorList>
            <person name="Pamer E.G."/>
            <person name="Barat B."/>
            <person name="Waligurski E."/>
            <person name="Medina S."/>
            <person name="Paddock L."/>
            <person name="Mostad J."/>
        </authorList>
    </citation>
    <scope>NUCLEOTIDE SEQUENCE [LARGE SCALE GENOMIC DNA]</scope>
    <source>
        <strain evidence="3 4">DFI.7.95</strain>
    </source>
</reference>
<evidence type="ECO:0000313" key="4">
    <source>
        <dbReference type="Proteomes" id="UP001524478"/>
    </source>
</evidence>
<dbReference type="PANTHER" id="PTHR33744:SF1">
    <property type="entry name" value="DNA-BINDING TRANSCRIPTIONAL ACTIVATOR ADER"/>
    <property type="match status" value="1"/>
</dbReference>
<comment type="caution">
    <text evidence="3">The sequence shown here is derived from an EMBL/GenBank/DDBJ whole genome shotgun (WGS) entry which is preliminary data.</text>
</comment>
<comment type="similarity">
    <text evidence="1">Belongs to the CdaR family.</text>
</comment>
<dbReference type="Pfam" id="PF17853">
    <property type="entry name" value="GGDEF_2"/>
    <property type="match status" value="1"/>
</dbReference>
<dbReference type="InterPro" id="IPR042070">
    <property type="entry name" value="PucR_C-HTH_sf"/>
</dbReference>
<dbReference type="PANTHER" id="PTHR33744">
    <property type="entry name" value="CARBOHYDRATE DIACID REGULATOR"/>
    <property type="match status" value="1"/>
</dbReference>
<dbReference type="InterPro" id="IPR041522">
    <property type="entry name" value="CdaR_GGDEF"/>
</dbReference>
<dbReference type="Proteomes" id="UP001524478">
    <property type="component" value="Unassembled WGS sequence"/>
</dbReference>
<dbReference type="InterPro" id="IPR012914">
    <property type="entry name" value="PucR_dom"/>
</dbReference>
<dbReference type="InterPro" id="IPR000160">
    <property type="entry name" value="GGDEF_dom"/>
</dbReference>
<proteinExistence type="inferred from homology"/>
<sequence>MGILLSRLMKMPCFKNAKLVAGTVENKNTYVEGITIIERPDIANWIKGGELLLSSFYSIDKNIEAQKILVTELAEKKAAALIIKTSRFLTTIPDEIIDLGNQLDFPIIEISGDTKYIDITYPVMGEIFNDQVNRLNYYKDCHEKFTKLSLKMKGISAVAETLGDLVENPVIILNNELTPIAWNDPKYKDIDIIDDNIKGLVEKDYPVYGLKMKIPNTNDTIYTMIIEPIQVLNEIRGYLGVLEKNRIMEELDFIALESAATTLKLEMLKDVAVTEVELKYKGDLMDDLINERIDSIQSIYDRGNLFGWNLKRSFIVTLLNISQYEKYINNKKNLTEGLHLLMDKIKKRIDRVSYYYTTDYISINKGDYIIMLWPIEKGANLRSSYNAIKEFGQELKRVILDEIGNIEVSIGIGGLAENPLEIGKSYSEAKDAVNFGYRIFGKDFITTFEELGIYKLLCRYENRDDLKKFVHPSLWILKEYDKDKNNELIDTLEKYLHCNLNAVKTAEELFVHYKTVLYRLNRIKELTNLDIENRANMLEIEVGLKILRIIN</sequence>
<feature type="domain" description="GGDEF" evidence="2">
    <location>
        <begin position="312"/>
        <end position="450"/>
    </location>
</feature>
<name>A0ABT1S9G7_9FIRM</name>
<evidence type="ECO:0000259" key="2">
    <source>
        <dbReference type="PROSITE" id="PS50887"/>
    </source>
</evidence>
<gene>
    <name evidence="3" type="ORF">NE686_08395</name>
</gene>
<dbReference type="PROSITE" id="PS50887">
    <property type="entry name" value="GGDEF"/>
    <property type="match status" value="1"/>
</dbReference>
<evidence type="ECO:0000256" key="1">
    <source>
        <dbReference type="ARBA" id="ARBA00006754"/>
    </source>
</evidence>
<dbReference type="Pfam" id="PF13556">
    <property type="entry name" value="HTH_30"/>
    <property type="match status" value="1"/>
</dbReference>
<accession>A0ABT1S9G7</accession>
<evidence type="ECO:0000313" key="3">
    <source>
        <dbReference type="EMBL" id="MCQ4923099.1"/>
    </source>
</evidence>
<keyword evidence="4" id="KW-1185">Reference proteome</keyword>
<dbReference type="Pfam" id="PF07905">
    <property type="entry name" value="PucR"/>
    <property type="match status" value="1"/>
</dbReference>
<organism evidence="3 4">
    <name type="scientific">Tissierella carlieri</name>
    <dbReference type="NCBI Taxonomy" id="689904"/>
    <lineage>
        <taxon>Bacteria</taxon>
        <taxon>Bacillati</taxon>
        <taxon>Bacillota</taxon>
        <taxon>Tissierellia</taxon>
        <taxon>Tissierellales</taxon>
        <taxon>Tissierellaceae</taxon>
        <taxon>Tissierella</taxon>
    </lineage>
</organism>
<dbReference type="InterPro" id="IPR025736">
    <property type="entry name" value="PucR_C-HTH_dom"/>
</dbReference>
<dbReference type="Gene3D" id="1.10.10.2840">
    <property type="entry name" value="PucR C-terminal helix-turn-helix domain"/>
    <property type="match status" value="1"/>
</dbReference>
<dbReference type="InterPro" id="IPR051448">
    <property type="entry name" value="CdaR-like_regulators"/>
</dbReference>
<dbReference type="RefSeq" id="WP_256311148.1">
    <property type="nucleotide sequence ID" value="NZ_JANGAC010000005.1"/>
</dbReference>
<protein>
    <submittedName>
        <fullName evidence="3">PucR family transcriptional regulator ligand-binding domain-containing protein</fullName>
    </submittedName>
</protein>